<comment type="caution">
    <text evidence="1">The sequence shown here is derived from an EMBL/GenBank/DDBJ whole genome shotgun (WGS) entry which is preliminary data.</text>
</comment>
<name>A0ACB8TJG2_9AGAM</name>
<evidence type="ECO:0000313" key="2">
    <source>
        <dbReference type="Proteomes" id="UP000814140"/>
    </source>
</evidence>
<gene>
    <name evidence="1" type="ORF">BV25DRAFT_1895794</name>
</gene>
<evidence type="ECO:0000313" key="1">
    <source>
        <dbReference type="EMBL" id="KAI0068562.1"/>
    </source>
</evidence>
<proteinExistence type="predicted"/>
<reference evidence="1" key="1">
    <citation type="submission" date="2021-03" db="EMBL/GenBank/DDBJ databases">
        <authorList>
            <consortium name="DOE Joint Genome Institute"/>
            <person name="Ahrendt S."/>
            <person name="Looney B.P."/>
            <person name="Miyauchi S."/>
            <person name="Morin E."/>
            <person name="Drula E."/>
            <person name="Courty P.E."/>
            <person name="Chicoki N."/>
            <person name="Fauchery L."/>
            <person name="Kohler A."/>
            <person name="Kuo A."/>
            <person name="Labutti K."/>
            <person name="Pangilinan J."/>
            <person name="Lipzen A."/>
            <person name="Riley R."/>
            <person name="Andreopoulos W."/>
            <person name="He G."/>
            <person name="Johnson J."/>
            <person name="Barry K.W."/>
            <person name="Grigoriev I.V."/>
            <person name="Nagy L."/>
            <person name="Hibbett D."/>
            <person name="Henrissat B."/>
            <person name="Matheny P.B."/>
            <person name="Labbe J."/>
            <person name="Martin F."/>
        </authorList>
    </citation>
    <scope>NUCLEOTIDE SEQUENCE</scope>
    <source>
        <strain evidence="1">HHB10654</strain>
    </source>
</reference>
<feature type="non-terminal residue" evidence="1">
    <location>
        <position position="1"/>
    </location>
</feature>
<sequence>MRGRNVFCTISAEILGAESADRTVYDARARAPIFPWPRTMEVDNSAEDLRDVLNKRIPIPPEFNSKLLPDNALKSSQLRCFPLPPLLDIPPALLKQPTLFVKQRSYFSAENVWLLLGRPIPSREDVDTMLELGRILPALDAGNVSICYPIKTMTEANLKMPIWVLTYWYKVHRIMEAKSEWAAALTWVEQRLHQGPEFSRAKELLEDWPWNINLPSDMGVDPLMLLRYFSHRWLAAEQMNQMAVVLDDSLRQAHRRATIATVDFSNKLLKLYRARSDGAYLTKRGITHIHGLGDALNAGDIREVGMSIGVRVGREGSIMPATVDKTNHWIAVVITVDPLVVRYGDPLQPSAPPAELFDMLQWWLGQHLPGTLTQGDALPSTPQDDTFSCSVFSQNAMAHHFFPAEQQLLHAKDYDRARVDQVLLVMNYLRSVCGDALQSVTLPAGFLIGADTFATVPTAYLKAPVEKRPHPEPDSVSSKGAEKGSKRPKLLGTATKMEEVAVSAASRVKSAVQPKASVGAAAGSSKNRGTKEEWSFMVKRPESAAGVTVDAHRQNPAAVSCDNADTDPEPKPEAIAHGAAPNADAADEGDLAEGADDPEFDPLEFIDIKPPKKIASVGGRPTVPDMDVLTRRCYQRRAPEKQLWRCVGGTERCKYALATRTTDRVLRHAKDCPKLPSELRDFARSKSASESLSQKVAGDASKMVLPANTEKGKRETQLTKTSAKDAVTDLHTASKQAGRTMKQNKLDLAIVKLVCAAGLPTYIVSRPEWTDLWREAVPFYQPATRDRLEYDHIAKEAAWVQRTQLDYLRTQEDLTVSYDGGTTTGRESYWTLHVSTPGDRKVFLMETREATAESHTAVWIIGFIRPTIESIGPSRVGAVCSDSTGNTRLSRAISCTTLTRNALNLADCCHHLNRMLLDISKLVEFQPAIRVMRKTITLFHTSHSAHTALKEARDRHTIGRGLEAVGKTRFATIILSAVSVQRNASAIKDVIAKVPDSGIYKDIEDYYQPPPDRDTFEFESSLSQLILAGMPATKALACLEALEATAADVYIFWHAVLQATNDTLSNKKLHFKPDLANAIRGILNDRHDQLFETGNLASDVYLAAAYLNHNYLQSDIWLDEPPDDADLAGIRHPRIFKRTAVFLMSVAEGEILHGHKEVFTCWKSRATAFKEQLRAELLAYARQQYPFNIPVDETIVQGVRKWWMGLIGNRAQILPHLAIKIYSVRVNSMPDEVTGSAFTWLTPKLRNRLSVGAMSGMTQVRQFHQTDKKARAGANARPTVKFYEIKKNVFPDISDDDDDVDEVLDGWPDEPSEDDTAARPLAPYLTDIPLVNLNSKLISALLAEEAPQEIQEEKGKDLASFKGPVDDNDFSSASFFD</sequence>
<protein>
    <submittedName>
        <fullName evidence="1">Uncharacterized protein</fullName>
    </submittedName>
</protein>
<dbReference type="EMBL" id="MU277187">
    <property type="protein sequence ID" value="KAI0068562.1"/>
    <property type="molecule type" value="Genomic_DNA"/>
</dbReference>
<accession>A0ACB8TJG2</accession>
<dbReference type="Proteomes" id="UP000814140">
    <property type="component" value="Unassembled WGS sequence"/>
</dbReference>
<organism evidence="1 2">
    <name type="scientific">Artomyces pyxidatus</name>
    <dbReference type="NCBI Taxonomy" id="48021"/>
    <lineage>
        <taxon>Eukaryota</taxon>
        <taxon>Fungi</taxon>
        <taxon>Dikarya</taxon>
        <taxon>Basidiomycota</taxon>
        <taxon>Agaricomycotina</taxon>
        <taxon>Agaricomycetes</taxon>
        <taxon>Russulales</taxon>
        <taxon>Auriscalpiaceae</taxon>
        <taxon>Artomyces</taxon>
    </lineage>
</organism>
<keyword evidence="2" id="KW-1185">Reference proteome</keyword>
<reference evidence="1" key="2">
    <citation type="journal article" date="2022" name="New Phytol.">
        <title>Evolutionary transition to the ectomycorrhizal habit in the genomes of a hyperdiverse lineage of mushroom-forming fungi.</title>
        <authorList>
            <person name="Looney B."/>
            <person name="Miyauchi S."/>
            <person name="Morin E."/>
            <person name="Drula E."/>
            <person name="Courty P.E."/>
            <person name="Kohler A."/>
            <person name="Kuo A."/>
            <person name="LaButti K."/>
            <person name="Pangilinan J."/>
            <person name="Lipzen A."/>
            <person name="Riley R."/>
            <person name="Andreopoulos W."/>
            <person name="He G."/>
            <person name="Johnson J."/>
            <person name="Nolan M."/>
            <person name="Tritt A."/>
            <person name="Barry K.W."/>
            <person name="Grigoriev I.V."/>
            <person name="Nagy L.G."/>
            <person name="Hibbett D."/>
            <person name="Henrissat B."/>
            <person name="Matheny P.B."/>
            <person name="Labbe J."/>
            <person name="Martin F.M."/>
        </authorList>
    </citation>
    <scope>NUCLEOTIDE SEQUENCE</scope>
    <source>
        <strain evidence="1">HHB10654</strain>
    </source>
</reference>